<comment type="caution">
    <text evidence="1">The sequence shown here is derived from an EMBL/GenBank/DDBJ whole genome shotgun (WGS) entry which is preliminary data.</text>
</comment>
<sequence>MTWLRGNCGCALETKLDHSHPCECSCGSLALQNATAQDFCTITIVGQSTALNIELFCYESCPCGFSAVILAGAGQLLASSDSSCKNPPVSSVALQGIVWVLLTGGVLLNCFFLVFIVRFRKNRIVKMSSPNLNVVTLLGSSLTYGSAYLFGIEKQTPLSRPSTEMLIQVRVCLLFVGSSLAFGPILGKSWRLYKVFTQRVPDKRVIIKDLQLLVMVGALVGADVVLLSVWILSDPVQCTPSLNAELKVTEKGLTCVAHRGHFCMSLFSDLWLILFLGFKGILLMYGAYLAGLTYDVSCPPVNQSLTLVVGITVMFLTAQIALVVNRFFHSWHNLAFGVTSGGIFVCTTTLNCLIFTPQVRQWKAFENQNENLSQVAKYFTSSSKNVHSTVYSEEEICQLLGEKHALIQLLAEKDTAIASLQEQVDSTKEKLTRLEAAGGTQEADDSFRLPSASPCPQDRLAAICSSTVPEDAPTDLPLFGQRQNPWQYYPLSSNLQCMPGASNENNSVGDVECASGRSVPLGITDTCRLLNSANKISGCSHGCNDRDQQLFQYAAPLGRNTLQEPLMEHFSLRVGAGQPRVQKQLPGISYVSRDTLQEVLQELSVDPKAGRRASPRDPEQSAVFGRSTGCWPQEVQANRLTRLRPYETRLERKIPTCLPGCAVLGARCVRDRTTSGMQRSLSQVSECPCAAAGDATERCSLCQPRSASSSVYKSKLRYKTENWSKHPGSDEDDWLFRRRLTENRAPLLGASSPRTFRHQPQDFARYTGCSYPDFDSRRSSSTTTSSEGGVRCRHRHCCECCRHSLSSSSGSCSTGVDSESGVSGHCCANPVGKPRPIVNFNEDLEPTYV</sequence>
<dbReference type="Proteomes" id="UP000827872">
    <property type="component" value="Linkage Group LG07"/>
</dbReference>
<name>A0ACB8EST8_9SAUR</name>
<keyword evidence="2" id="KW-1185">Reference proteome</keyword>
<reference evidence="1" key="1">
    <citation type="submission" date="2021-08" db="EMBL/GenBank/DDBJ databases">
        <title>The first chromosome-level gecko genome reveals the dynamic sex chromosomes of Neotropical dwarf geckos (Sphaerodactylidae: Sphaerodactylus).</title>
        <authorList>
            <person name="Pinto B.J."/>
            <person name="Keating S.E."/>
            <person name="Gamble T."/>
        </authorList>
    </citation>
    <scope>NUCLEOTIDE SEQUENCE</scope>
    <source>
        <strain evidence="1">TG3544</strain>
    </source>
</reference>
<evidence type="ECO:0000313" key="2">
    <source>
        <dbReference type="Proteomes" id="UP000827872"/>
    </source>
</evidence>
<organism evidence="1 2">
    <name type="scientific">Sphaerodactylus townsendi</name>
    <dbReference type="NCBI Taxonomy" id="933632"/>
    <lineage>
        <taxon>Eukaryota</taxon>
        <taxon>Metazoa</taxon>
        <taxon>Chordata</taxon>
        <taxon>Craniata</taxon>
        <taxon>Vertebrata</taxon>
        <taxon>Euteleostomi</taxon>
        <taxon>Lepidosauria</taxon>
        <taxon>Squamata</taxon>
        <taxon>Bifurcata</taxon>
        <taxon>Gekkota</taxon>
        <taxon>Sphaerodactylidae</taxon>
        <taxon>Sphaerodactylus</taxon>
    </lineage>
</organism>
<accession>A0ACB8EST8</accession>
<gene>
    <name evidence="1" type="ORF">K3G42_027813</name>
</gene>
<protein>
    <submittedName>
        <fullName evidence="1">Uncharacterized protein</fullName>
    </submittedName>
</protein>
<dbReference type="EMBL" id="CM037620">
    <property type="protein sequence ID" value="KAH7995715.1"/>
    <property type="molecule type" value="Genomic_DNA"/>
</dbReference>
<proteinExistence type="predicted"/>
<evidence type="ECO:0000313" key="1">
    <source>
        <dbReference type="EMBL" id="KAH7995715.1"/>
    </source>
</evidence>